<reference evidence="8 10" key="2">
    <citation type="submission" date="2019-03" db="EMBL/GenBank/DDBJ databases">
        <title>Draft genome sequence of humic substances-degrading Pseudomonas kribbensis CHA-19 from forest soil.</title>
        <authorList>
            <person name="Kim D."/>
        </authorList>
    </citation>
    <scope>NUCLEOTIDE SEQUENCE [LARGE SCALE GENOMIC DNA]</scope>
    <source>
        <strain evidence="8 10">CHA-19</strain>
    </source>
</reference>
<dbReference type="SUPFAM" id="SSF141488">
    <property type="entry name" value="YdhA-like"/>
    <property type="match status" value="1"/>
</dbReference>
<evidence type="ECO:0000256" key="5">
    <source>
        <dbReference type="SAM" id="SignalP"/>
    </source>
</evidence>
<evidence type="ECO:0000256" key="2">
    <source>
        <dbReference type="ARBA" id="ARBA00023136"/>
    </source>
</evidence>
<name>A0A345RXB7_9PSED</name>
<dbReference type="Proteomes" id="UP000297555">
    <property type="component" value="Unassembled WGS sequence"/>
</dbReference>
<feature type="domain" description="C-type lysozyme inhibitor" evidence="6">
    <location>
        <begin position="34"/>
        <end position="101"/>
    </location>
</feature>
<dbReference type="PROSITE" id="PS51257">
    <property type="entry name" value="PROKAR_LIPOPROTEIN"/>
    <property type="match status" value="1"/>
</dbReference>
<keyword evidence="3" id="KW-0564">Palmitate</keyword>
<organism evidence="7 9">
    <name type="scientific">Pseudomonas kribbensis</name>
    <dbReference type="NCBI Taxonomy" id="1628086"/>
    <lineage>
        <taxon>Bacteria</taxon>
        <taxon>Pseudomonadati</taxon>
        <taxon>Pseudomonadota</taxon>
        <taxon>Gammaproteobacteria</taxon>
        <taxon>Pseudomonadales</taxon>
        <taxon>Pseudomonadaceae</taxon>
        <taxon>Pseudomonas</taxon>
    </lineage>
</organism>
<evidence type="ECO:0000256" key="4">
    <source>
        <dbReference type="ARBA" id="ARBA00023288"/>
    </source>
</evidence>
<dbReference type="Gene3D" id="2.40.128.200">
    <property type="match status" value="1"/>
</dbReference>
<evidence type="ECO:0000256" key="1">
    <source>
        <dbReference type="ARBA" id="ARBA00022729"/>
    </source>
</evidence>
<accession>A0A345RXB7</accession>
<dbReference type="Pfam" id="PF09864">
    <property type="entry name" value="MliC"/>
    <property type="match status" value="1"/>
</dbReference>
<reference evidence="7 9" key="1">
    <citation type="submission" date="2018-05" db="EMBL/GenBank/DDBJ databases">
        <title>Complete genome sequence of Pseudomonas kribbensis 46-2(T).</title>
        <authorList>
            <person name="Jeong H."/>
            <person name="Lee S.-G."/>
            <person name="Rha E."/>
            <person name="Kim H."/>
        </authorList>
    </citation>
    <scope>NUCLEOTIDE SEQUENCE [LARGE SCALE GENOMIC DNA]</scope>
    <source>
        <strain evidence="7 9">46-2</strain>
    </source>
</reference>
<keyword evidence="1 5" id="KW-0732">Signal</keyword>
<sequence length="110" mass="11865">MKGLIAVAALGLLGGCAQWNPFQSSAPVDNWTTWTCDSQAKVLWRYTDAGQKAVDVRLGGGDQVYRLKEEPGASGALYSDDMLAFHIKGNEGLVYWVATNDLIGRGCKAE</sequence>
<evidence type="ECO:0000256" key="3">
    <source>
        <dbReference type="ARBA" id="ARBA00023139"/>
    </source>
</evidence>
<dbReference type="EMBL" id="SPDQ01000027">
    <property type="protein sequence ID" value="TFH76568.1"/>
    <property type="molecule type" value="Genomic_DNA"/>
</dbReference>
<keyword evidence="2" id="KW-0472">Membrane</keyword>
<evidence type="ECO:0000313" key="10">
    <source>
        <dbReference type="Proteomes" id="UP000297555"/>
    </source>
</evidence>
<protein>
    <recommendedName>
        <fullName evidence="6">C-type lysozyme inhibitor domain-containing protein</fullName>
    </recommendedName>
</protein>
<dbReference type="RefSeq" id="WP_114886030.1">
    <property type="nucleotide sequence ID" value="NZ_CP029608.1"/>
</dbReference>
<gene>
    <name evidence="7" type="ORF">DLD99_26815</name>
    <name evidence="8" type="ORF">E4J90_26270</name>
</gene>
<dbReference type="KEGG" id="pke:DLD99_26815"/>
<dbReference type="Proteomes" id="UP000253720">
    <property type="component" value="Chromosome"/>
</dbReference>
<evidence type="ECO:0000313" key="8">
    <source>
        <dbReference type="EMBL" id="TFH76568.1"/>
    </source>
</evidence>
<keyword evidence="4" id="KW-0449">Lipoprotein</keyword>
<keyword evidence="9" id="KW-1185">Reference proteome</keyword>
<feature type="signal peptide" evidence="5">
    <location>
        <begin position="1"/>
        <end position="19"/>
    </location>
</feature>
<evidence type="ECO:0000259" key="6">
    <source>
        <dbReference type="Pfam" id="PF09864"/>
    </source>
</evidence>
<dbReference type="InterPro" id="IPR018660">
    <property type="entry name" value="MliC"/>
</dbReference>
<proteinExistence type="predicted"/>
<dbReference type="AlphaFoldDB" id="A0A345RXB7"/>
<dbReference type="InterPro" id="IPR036328">
    <property type="entry name" value="MliC_sf"/>
</dbReference>
<dbReference type="OrthoDB" id="6980573at2"/>
<feature type="chain" id="PRO_5044584566" description="C-type lysozyme inhibitor domain-containing protein" evidence="5">
    <location>
        <begin position="20"/>
        <end position="110"/>
    </location>
</feature>
<evidence type="ECO:0000313" key="7">
    <source>
        <dbReference type="EMBL" id="AXI63933.1"/>
    </source>
</evidence>
<evidence type="ECO:0000313" key="9">
    <source>
        <dbReference type="Proteomes" id="UP000253720"/>
    </source>
</evidence>
<dbReference type="EMBL" id="CP029608">
    <property type="protein sequence ID" value="AXI63933.1"/>
    <property type="molecule type" value="Genomic_DNA"/>
</dbReference>